<organism evidence="1 2">
    <name type="scientific">Datura stramonium</name>
    <name type="common">Jimsonweed</name>
    <name type="synonym">Common thornapple</name>
    <dbReference type="NCBI Taxonomy" id="4076"/>
    <lineage>
        <taxon>Eukaryota</taxon>
        <taxon>Viridiplantae</taxon>
        <taxon>Streptophyta</taxon>
        <taxon>Embryophyta</taxon>
        <taxon>Tracheophyta</taxon>
        <taxon>Spermatophyta</taxon>
        <taxon>Magnoliopsida</taxon>
        <taxon>eudicotyledons</taxon>
        <taxon>Gunneridae</taxon>
        <taxon>Pentapetalae</taxon>
        <taxon>asterids</taxon>
        <taxon>lamiids</taxon>
        <taxon>Solanales</taxon>
        <taxon>Solanaceae</taxon>
        <taxon>Solanoideae</taxon>
        <taxon>Datureae</taxon>
        <taxon>Datura</taxon>
    </lineage>
</organism>
<gene>
    <name evidence="1" type="ORF">HAX54_038366</name>
</gene>
<dbReference type="Proteomes" id="UP000823775">
    <property type="component" value="Unassembled WGS sequence"/>
</dbReference>
<evidence type="ECO:0000313" key="2">
    <source>
        <dbReference type="Proteomes" id="UP000823775"/>
    </source>
</evidence>
<keyword evidence="2" id="KW-1185">Reference proteome</keyword>
<proteinExistence type="predicted"/>
<name>A0ABS8VMX3_DATST</name>
<protein>
    <submittedName>
        <fullName evidence="1">Uncharacterized protein</fullName>
    </submittedName>
</protein>
<reference evidence="1 2" key="1">
    <citation type="journal article" date="2021" name="BMC Genomics">
        <title>Datura genome reveals duplications of psychoactive alkaloid biosynthetic genes and high mutation rate following tissue culture.</title>
        <authorList>
            <person name="Rajewski A."/>
            <person name="Carter-House D."/>
            <person name="Stajich J."/>
            <person name="Litt A."/>
        </authorList>
    </citation>
    <scope>NUCLEOTIDE SEQUENCE [LARGE SCALE GENOMIC DNA]</scope>
    <source>
        <strain evidence="1">AR-01</strain>
    </source>
</reference>
<evidence type="ECO:0000313" key="1">
    <source>
        <dbReference type="EMBL" id="MCE0481011.1"/>
    </source>
</evidence>
<sequence length="92" mass="10370">MIDDAQETTINKENVEATVGADLSNVDKALEEAVGADLSNDDRGLEPAQIEKAIDERLSHWALIVYWHDQTLLSTIILVDNRRQVDDYCCRL</sequence>
<comment type="caution">
    <text evidence="1">The sequence shown here is derived from an EMBL/GenBank/DDBJ whole genome shotgun (WGS) entry which is preliminary data.</text>
</comment>
<dbReference type="EMBL" id="JACEIK010005224">
    <property type="protein sequence ID" value="MCE0481011.1"/>
    <property type="molecule type" value="Genomic_DNA"/>
</dbReference>
<accession>A0ABS8VMX3</accession>